<sequence length="134" mass="15354">MELPLDYKFDFPGYNVLPVDFQTCETLDTSSPKTDKVSCKRHMFLVDKTEKVLPIEIFGQRCFKIGDNHIDKVVLIKGVSIKRHESGFQYINVNEKSLFLTQPQSLINDMLKGTEGIDKNNLVYPEIAKVEKIS</sequence>
<evidence type="ECO:0000313" key="1">
    <source>
        <dbReference type="Proteomes" id="UP000038045"/>
    </source>
</evidence>
<dbReference type="WBParaSite" id="PTRK_0000361300.1">
    <property type="protein sequence ID" value="PTRK_0000361300.1"/>
    <property type="gene ID" value="PTRK_0000361300"/>
</dbReference>
<dbReference type="AlphaFoldDB" id="A0A0N4Z8K2"/>
<reference evidence="2" key="1">
    <citation type="submission" date="2017-02" db="UniProtKB">
        <authorList>
            <consortium name="WormBaseParasite"/>
        </authorList>
    </citation>
    <scope>IDENTIFICATION</scope>
</reference>
<dbReference type="Proteomes" id="UP000038045">
    <property type="component" value="Unplaced"/>
</dbReference>
<organism evidence="1 2">
    <name type="scientific">Parastrongyloides trichosuri</name>
    <name type="common">Possum-specific nematode worm</name>
    <dbReference type="NCBI Taxonomy" id="131310"/>
    <lineage>
        <taxon>Eukaryota</taxon>
        <taxon>Metazoa</taxon>
        <taxon>Ecdysozoa</taxon>
        <taxon>Nematoda</taxon>
        <taxon>Chromadorea</taxon>
        <taxon>Rhabditida</taxon>
        <taxon>Tylenchina</taxon>
        <taxon>Panagrolaimomorpha</taxon>
        <taxon>Strongyloidoidea</taxon>
        <taxon>Strongyloididae</taxon>
        <taxon>Parastrongyloides</taxon>
    </lineage>
</organism>
<accession>A0A0N4Z8K2</accession>
<name>A0A0N4Z8K2_PARTI</name>
<evidence type="ECO:0000313" key="2">
    <source>
        <dbReference type="WBParaSite" id="PTRK_0000361300.1"/>
    </source>
</evidence>
<keyword evidence="1" id="KW-1185">Reference proteome</keyword>
<proteinExistence type="predicted"/>
<protein>
    <submittedName>
        <fullName evidence="2">Uncharacterized protein</fullName>
    </submittedName>
</protein>